<dbReference type="GO" id="GO:0003677">
    <property type="term" value="F:DNA binding"/>
    <property type="evidence" value="ECO:0007669"/>
    <property type="project" value="InterPro"/>
</dbReference>
<feature type="domain" description="HTH cro/C1-type" evidence="1">
    <location>
        <begin position="8"/>
        <end position="63"/>
    </location>
</feature>
<evidence type="ECO:0000313" key="2">
    <source>
        <dbReference type="EMBL" id="AZS51525.1"/>
    </source>
</evidence>
<dbReference type="InterPro" id="IPR001387">
    <property type="entry name" value="Cro/C1-type_HTH"/>
</dbReference>
<dbReference type="KEGG" id="emo:DM558_12430"/>
<dbReference type="AlphaFoldDB" id="A0A3Q9JK74"/>
<dbReference type="SUPFAM" id="SSF47413">
    <property type="entry name" value="lambda repressor-like DNA-binding domains"/>
    <property type="match status" value="1"/>
</dbReference>
<dbReference type="PROSITE" id="PS50943">
    <property type="entry name" value="HTH_CROC1"/>
    <property type="match status" value="1"/>
</dbReference>
<sequence length="128" mass="14910">MTPFANYFEKLRRVRNLQQKQVADALGITACYVSAMEKGKKGPPTDKVIKKIIDAFRLNEEQQTELWLAVEQSMPIRKLPKNISLEECALIKNLWDKLGTLNEDQVVVINRVLRMNQTYDSSQPKWRF</sequence>
<dbReference type="CDD" id="cd00093">
    <property type="entry name" value="HTH_XRE"/>
    <property type="match status" value="1"/>
</dbReference>
<protein>
    <submittedName>
        <fullName evidence="2">XRE family transcriptional regulator</fullName>
    </submittedName>
</protein>
<organism evidence="2 3">
    <name type="scientific">Entomomonas moraniae</name>
    <dbReference type="NCBI Taxonomy" id="2213226"/>
    <lineage>
        <taxon>Bacteria</taxon>
        <taxon>Pseudomonadati</taxon>
        <taxon>Pseudomonadota</taxon>
        <taxon>Gammaproteobacteria</taxon>
        <taxon>Pseudomonadales</taxon>
        <taxon>Pseudomonadaceae</taxon>
        <taxon>Entomomonas</taxon>
    </lineage>
</organism>
<reference evidence="3" key="1">
    <citation type="submission" date="2018-06" db="EMBL/GenBank/DDBJ databases">
        <title>Complete genome of Pseudomonas insecticola strain QZS01.</title>
        <authorList>
            <person name="Wang J."/>
            <person name="Su Q."/>
        </authorList>
    </citation>
    <scope>NUCLEOTIDE SEQUENCE [LARGE SCALE GENOMIC DNA]</scope>
    <source>
        <strain evidence="3">QZS01</strain>
    </source>
</reference>
<dbReference type="Proteomes" id="UP000273143">
    <property type="component" value="Chromosome"/>
</dbReference>
<accession>A0A3Q9JK74</accession>
<evidence type="ECO:0000313" key="3">
    <source>
        <dbReference type="Proteomes" id="UP000273143"/>
    </source>
</evidence>
<dbReference type="SMART" id="SM00530">
    <property type="entry name" value="HTH_XRE"/>
    <property type="match status" value="1"/>
</dbReference>
<dbReference type="InterPro" id="IPR010982">
    <property type="entry name" value="Lambda_DNA-bd_dom_sf"/>
</dbReference>
<evidence type="ECO:0000259" key="1">
    <source>
        <dbReference type="PROSITE" id="PS50943"/>
    </source>
</evidence>
<dbReference type="Pfam" id="PF01381">
    <property type="entry name" value="HTH_3"/>
    <property type="match status" value="1"/>
</dbReference>
<gene>
    <name evidence="2" type="ORF">DM558_12430</name>
</gene>
<proteinExistence type="predicted"/>
<dbReference type="RefSeq" id="WP_127164275.1">
    <property type="nucleotide sequence ID" value="NZ_CP029822.1"/>
</dbReference>
<dbReference type="Gene3D" id="1.10.260.40">
    <property type="entry name" value="lambda repressor-like DNA-binding domains"/>
    <property type="match status" value="1"/>
</dbReference>
<keyword evidence="3" id="KW-1185">Reference proteome</keyword>
<dbReference type="EMBL" id="CP029822">
    <property type="protein sequence ID" value="AZS51525.1"/>
    <property type="molecule type" value="Genomic_DNA"/>
</dbReference>
<name>A0A3Q9JK74_9GAMM</name>